<proteinExistence type="predicted"/>
<protein>
    <submittedName>
        <fullName evidence="1">Uncharacterized protein</fullName>
    </submittedName>
</protein>
<reference evidence="1" key="1">
    <citation type="submission" date="2018-02" db="EMBL/GenBank/DDBJ databases">
        <title>Rhizophora mucronata_Transcriptome.</title>
        <authorList>
            <person name="Meera S.P."/>
            <person name="Sreeshan A."/>
            <person name="Augustine A."/>
        </authorList>
    </citation>
    <scope>NUCLEOTIDE SEQUENCE</scope>
    <source>
        <tissue evidence="1">Leaf</tissue>
    </source>
</reference>
<accession>A0A2P2QCY8</accession>
<organism evidence="1">
    <name type="scientific">Rhizophora mucronata</name>
    <name type="common">Asiatic mangrove</name>
    <dbReference type="NCBI Taxonomy" id="61149"/>
    <lineage>
        <taxon>Eukaryota</taxon>
        <taxon>Viridiplantae</taxon>
        <taxon>Streptophyta</taxon>
        <taxon>Embryophyta</taxon>
        <taxon>Tracheophyta</taxon>
        <taxon>Spermatophyta</taxon>
        <taxon>Magnoliopsida</taxon>
        <taxon>eudicotyledons</taxon>
        <taxon>Gunneridae</taxon>
        <taxon>Pentapetalae</taxon>
        <taxon>rosids</taxon>
        <taxon>fabids</taxon>
        <taxon>Malpighiales</taxon>
        <taxon>Rhizophoraceae</taxon>
        <taxon>Rhizophora</taxon>
    </lineage>
</organism>
<sequence>MALGLRLGFPLNPKQLQHPIAPANEKLSLNI</sequence>
<dbReference type="EMBL" id="GGEC01084325">
    <property type="protein sequence ID" value="MBX64809.1"/>
    <property type="molecule type" value="Transcribed_RNA"/>
</dbReference>
<dbReference type="AlphaFoldDB" id="A0A2P2QCY8"/>
<name>A0A2P2QCY8_RHIMU</name>
<evidence type="ECO:0000313" key="1">
    <source>
        <dbReference type="EMBL" id="MBX64809.1"/>
    </source>
</evidence>